<dbReference type="EMBL" id="MU006707">
    <property type="protein sequence ID" value="KAF2630463.1"/>
    <property type="molecule type" value="Genomic_DNA"/>
</dbReference>
<evidence type="ECO:0000313" key="2">
    <source>
        <dbReference type="Proteomes" id="UP000799754"/>
    </source>
</evidence>
<name>A0ACB6S910_9PLEO</name>
<sequence length="495" mass="53046">MSHSDAYKFVAGDEDLQLHEMFGFANTVETAATDLPPPANTLLVAPLLGSPFAGPLEVLQDQPVGWLSPSATGPVDGLDVFNFNDFLALDEGTDDVPAATEEAPSSPPPPPPPELADSSTRHEEPAAAPEQAEDLPAVAQLEAVQVEIAQLKAALAAESPQHKLLATPGSRQSSSSPRKRKSTGGEVSPPKKQATTQMGPIEALWSPKFTEDERRAFRGNLASPTTPKPSQTHLDSTPLPSTPYISSPQDLKISAEDLHSIQTFLHDNPVLSHSTTHLVDLSASPSNITMAHTVNMKVKRVPLKHAPRRTPKITNNITTKVTKKPKTTPKKMQHQRTASTTSTAVPSPTPPNRYRSIDELLAANFYSLNEQEKTRVLLPMLRNLDPMRLGASLAELPCIQAKGLGHEVRVARAIHGSPPTPEADDILATKLTTGSPLSPTQAAKTSTTPSPDPALQASPLSHKVAKVEVSEDHGAVRQREALEKAALLQAQGKKW</sequence>
<evidence type="ECO:0000313" key="1">
    <source>
        <dbReference type="EMBL" id="KAF2630463.1"/>
    </source>
</evidence>
<accession>A0ACB6S910</accession>
<dbReference type="Proteomes" id="UP000799754">
    <property type="component" value="Unassembled WGS sequence"/>
</dbReference>
<protein>
    <submittedName>
        <fullName evidence="1">Uncharacterized protein</fullName>
    </submittedName>
</protein>
<comment type="caution">
    <text evidence="1">The sequence shown here is derived from an EMBL/GenBank/DDBJ whole genome shotgun (WGS) entry which is preliminary data.</text>
</comment>
<reference evidence="1" key="1">
    <citation type="journal article" date="2020" name="Stud. Mycol.">
        <title>101 Dothideomycetes genomes: a test case for predicting lifestyles and emergence of pathogens.</title>
        <authorList>
            <person name="Haridas S."/>
            <person name="Albert R."/>
            <person name="Binder M."/>
            <person name="Bloem J."/>
            <person name="Labutti K."/>
            <person name="Salamov A."/>
            <person name="Andreopoulos B."/>
            <person name="Baker S."/>
            <person name="Barry K."/>
            <person name="Bills G."/>
            <person name="Bluhm B."/>
            <person name="Cannon C."/>
            <person name="Castanera R."/>
            <person name="Culley D."/>
            <person name="Daum C."/>
            <person name="Ezra D."/>
            <person name="Gonzalez J."/>
            <person name="Henrissat B."/>
            <person name="Kuo A."/>
            <person name="Liang C."/>
            <person name="Lipzen A."/>
            <person name="Lutzoni F."/>
            <person name="Magnuson J."/>
            <person name="Mondo S."/>
            <person name="Nolan M."/>
            <person name="Ohm R."/>
            <person name="Pangilinan J."/>
            <person name="Park H.-J."/>
            <person name="Ramirez L."/>
            <person name="Alfaro M."/>
            <person name="Sun H."/>
            <person name="Tritt A."/>
            <person name="Yoshinaga Y."/>
            <person name="Zwiers L.-H."/>
            <person name="Turgeon B."/>
            <person name="Goodwin S."/>
            <person name="Spatafora J."/>
            <person name="Crous P."/>
            <person name="Grigoriev I."/>
        </authorList>
    </citation>
    <scope>NUCLEOTIDE SEQUENCE</scope>
    <source>
        <strain evidence="1">CBS 525.71</strain>
    </source>
</reference>
<gene>
    <name evidence="1" type="ORF">BU25DRAFT_456190</name>
</gene>
<organism evidence="1 2">
    <name type="scientific">Macroventuria anomochaeta</name>
    <dbReference type="NCBI Taxonomy" id="301207"/>
    <lineage>
        <taxon>Eukaryota</taxon>
        <taxon>Fungi</taxon>
        <taxon>Dikarya</taxon>
        <taxon>Ascomycota</taxon>
        <taxon>Pezizomycotina</taxon>
        <taxon>Dothideomycetes</taxon>
        <taxon>Pleosporomycetidae</taxon>
        <taxon>Pleosporales</taxon>
        <taxon>Pleosporineae</taxon>
        <taxon>Didymellaceae</taxon>
        <taxon>Macroventuria</taxon>
    </lineage>
</organism>
<keyword evidence="2" id="KW-1185">Reference proteome</keyword>
<proteinExistence type="predicted"/>